<feature type="region of interest" description="Disordered" evidence="6">
    <location>
        <begin position="1467"/>
        <end position="1581"/>
    </location>
</feature>
<proteinExistence type="predicted"/>
<comment type="caution">
    <text evidence="7">The sequence shown here is derived from an EMBL/GenBank/DDBJ whole genome shotgun (WGS) entry which is preliminary data.</text>
</comment>
<feature type="region of interest" description="Disordered" evidence="6">
    <location>
        <begin position="572"/>
        <end position="598"/>
    </location>
</feature>
<evidence type="ECO:0000256" key="4">
    <source>
        <dbReference type="ARBA" id="ARBA00023242"/>
    </source>
</evidence>
<dbReference type="GO" id="GO:0005634">
    <property type="term" value="C:nucleus"/>
    <property type="evidence" value="ECO:0007669"/>
    <property type="project" value="UniProtKB-SubCell"/>
</dbReference>
<feature type="compositionally biased region" description="Basic residues" evidence="6">
    <location>
        <begin position="1523"/>
        <end position="1532"/>
    </location>
</feature>
<dbReference type="GO" id="GO:0007064">
    <property type="term" value="P:mitotic sister chromatid cohesion"/>
    <property type="evidence" value="ECO:0007669"/>
    <property type="project" value="InterPro"/>
</dbReference>
<protein>
    <recommendedName>
        <fullName evidence="9">Sister chromatid cohesion protein</fullName>
    </recommendedName>
</protein>
<feature type="compositionally biased region" description="Low complexity" evidence="6">
    <location>
        <begin position="1534"/>
        <end position="1547"/>
    </location>
</feature>
<keyword evidence="2" id="KW-0132">Cell division</keyword>
<feature type="region of interest" description="Disordered" evidence="6">
    <location>
        <begin position="1044"/>
        <end position="1073"/>
    </location>
</feature>
<feature type="compositionally biased region" description="Basic residues" evidence="6">
    <location>
        <begin position="581"/>
        <end position="590"/>
    </location>
</feature>
<dbReference type="Proteomes" id="UP001054902">
    <property type="component" value="Unassembled WGS sequence"/>
</dbReference>
<accession>A0AAD3D000</accession>
<keyword evidence="8" id="KW-1185">Reference proteome</keyword>
<dbReference type="PANTHER" id="PTHR12663:SF0">
    <property type="entry name" value="PRECOCIOUS DISSOCIATION OF SISTERS 5, ISOFORM A"/>
    <property type="match status" value="1"/>
</dbReference>
<evidence type="ECO:0000256" key="3">
    <source>
        <dbReference type="ARBA" id="ARBA00022776"/>
    </source>
</evidence>
<dbReference type="InterPro" id="IPR011989">
    <property type="entry name" value="ARM-like"/>
</dbReference>
<dbReference type="EMBL" id="BLLK01000047">
    <property type="protein sequence ID" value="GFH54135.1"/>
    <property type="molecule type" value="Genomic_DNA"/>
</dbReference>
<feature type="region of interest" description="Disordered" evidence="6">
    <location>
        <begin position="1443"/>
        <end position="1462"/>
    </location>
</feature>
<evidence type="ECO:0000256" key="1">
    <source>
        <dbReference type="ARBA" id="ARBA00004123"/>
    </source>
</evidence>
<name>A0AAD3D000_9STRA</name>
<feature type="compositionally biased region" description="Acidic residues" evidence="6">
    <location>
        <begin position="1500"/>
        <end position="1509"/>
    </location>
</feature>
<dbReference type="Pfam" id="PF20168">
    <property type="entry name" value="PDS5"/>
    <property type="match status" value="1"/>
</dbReference>
<dbReference type="InterPro" id="IPR016024">
    <property type="entry name" value="ARM-type_fold"/>
</dbReference>
<feature type="compositionally biased region" description="Polar residues" evidence="6">
    <location>
        <begin position="1470"/>
        <end position="1483"/>
    </location>
</feature>
<feature type="compositionally biased region" description="Polar residues" evidence="6">
    <location>
        <begin position="1046"/>
        <end position="1055"/>
    </location>
</feature>
<keyword evidence="5" id="KW-0131">Cell cycle</keyword>
<evidence type="ECO:0000313" key="7">
    <source>
        <dbReference type="EMBL" id="GFH54135.1"/>
    </source>
</evidence>
<comment type="subcellular location">
    <subcellularLocation>
        <location evidence="1">Nucleus</location>
    </subcellularLocation>
</comment>
<feature type="compositionally biased region" description="Low complexity" evidence="6">
    <location>
        <begin position="1446"/>
        <end position="1459"/>
    </location>
</feature>
<gene>
    <name evidence="7" type="ORF">CTEN210_10611</name>
</gene>
<dbReference type="GO" id="GO:0006281">
    <property type="term" value="P:DNA repair"/>
    <property type="evidence" value="ECO:0007669"/>
    <property type="project" value="TreeGrafter"/>
</dbReference>
<organism evidence="7 8">
    <name type="scientific">Chaetoceros tenuissimus</name>
    <dbReference type="NCBI Taxonomy" id="426638"/>
    <lineage>
        <taxon>Eukaryota</taxon>
        <taxon>Sar</taxon>
        <taxon>Stramenopiles</taxon>
        <taxon>Ochrophyta</taxon>
        <taxon>Bacillariophyta</taxon>
        <taxon>Coscinodiscophyceae</taxon>
        <taxon>Chaetocerotophycidae</taxon>
        <taxon>Chaetocerotales</taxon>
        <taxon>Chaetocerotaceae</taxon>
        <taxon>Chaetoceros</taxon>
    </lineage>
</organism>
<dbReference type="GO" id="GO:0000785">
    <property type="term" value="C:chromatin"/>
    <property type="evidence" value="ECO:0007669"/>
    <property type="project" value="TreeGrafter"/>
</dbReference>
<evidence type="ECO:0000313" key="8">
    <source>
        <dbReference type="Proteomes" id="UP001054902"/>
    </source>
</evidence>
<dbReference type="InterPro" id="IPR039776">
    <property type="entry name" value="Pds5"/>
</dbReference>
<sequence>MSGSSPSSRRSRRSSRPSTGQTTTPVLSAEYLNKHSSKQDLVKRMRNVVEHLSDEAVEPDSPDYPGLAGLAATLVEDRYLKHRDKDVRLHTVLACVEVFYVYAPEPPYDEQEILKIFPQIIQQVANLATCTSPTQSNYASYHRLLTQLSEVKLGVVLVEMTKTLDSYSQTSSQEHDHDGPSSEDALECLREFVEILLHCVHIDHSEEIRVHAADAISACVEEFEGGVPIPIMDELLKCIGAGSVIKVTNPEFVKVSAKIANAKRKKDKKGASIKLPSRYISQTNPSYLVAKKVISTTLDKISTPIANLLNGLLDGNPNVIKDSDIECDPPIEKTLQKGNVVDALGNGEEDQDESARDTADVWTIVYELHKVEPSILTTVIGTIAAGLTHSDLNKRLRVTRLLGRLFYSRSSNIGLDFHACFLQWVRRHKDPEVSIRELMVRYLLDILRNKSNSTKLCEEATNALVNMTDIDPSVEVKLQCIAGICELLFHDDGDYSAISSKQPFVSNKLIKAVGDRIQSKHKKERMDSITGLVKIYHRHYITRKLKDVELGGDDCDIGVILDVIHDSCDMTPYISQPEKHPRGKKNKKHSLSSNTLDSTSDDIDSKYGFIPSLLFKCASHKTDQPLKNRILTLMDDVLFGAETIIRDSKGKKTVRKDLSPTSRAVGLTMIINSLQNSSDDIEGRGENAALSWLGGILSERALLQKQIRAYIDAKAKADSISKDSEEKTHANSDALTQLEKMAKLTVPPSGEDLKSVLLKIHNAKDKHIFRLLASISSPSHSSEARMRIFEDLPRRTKSLGTPTAQWLFTLSKRAAMGYFLNSEIIETCILLSQEAFNEGDFEVSRAFLETAKFALQIFPNITDKGFDYATELFNKCEEATGTEKKQITKLGIMTVVSTLMSSTAHARKSLSPAKISGGESSSGSSSKISANDDVIENLLSLCMKDESFDQAFNAISTLTSICDADQDKKEEVFSKLLEHLTSSSRLSLYVGEKPNQKIVNTLKKLTLIVQSVPSLFLPETKKKNRAAKVVKFTLQTILVGKEGRLSSGSTNSSPGENRDESPGKGSSKKKRAKIRKSDTFENFSLPCMRICGAIEFLVAHALQLSKLNQQPSRDHMECLFQVLNDILESHGLPSSPRDRSDITADIDHAKLRACASIALIQLCNGNMKFYDSFFHKNLWHLLGNSFLDEDYSVREAVMGELSCLLTGKGIYGGKLPHLGFLAYITFCPELDTLNHTNAVGKSVKDAALKSATRLRKTCESFYLRCRAYSRKSEQQFERTHKVKMMPEYSIPYALYFLVFRPETPDGSQSNPDEEKMLKKRLTCLFDPLVKSVGDTAENISFMLRMIELISRSYSPKIPDEGQVSFESTILQAKLSYVCSMARNVLLSYVKRDSDLTPYPGRIIIPLFLFELQGRISMSPSNEEGKKRTATDLENLELSPIHANAYSPSSSGIESSQSRSANVVKEGLMSPLSTGSANTELNSPQKRRKVAPSNGKKGEESFDFDEEFEGDEPKLENKKVLDKGRKRKARHSKASTPGSSSSRSTGSPDPNSVTPKLASPSSEKERPSSRAGRRSKRLSSRR</sequence>
<reference evidence="7 8" key="1">
    <citation type="journal article" date="2021" name="Sci. Rep.">
        <title>The genome of the diatom Chaetoceros tenuissimus carries an ancient integrated fragment of an extant virus.</title>
        <authorList>
            <person name="Hongo Y."/>
            <person name="Kimura K."/>
            <person name="Takaki Y."/>
            <person name="Yoshida Y."/>
            <person name="Baba S."/>
            <person name="Kobayashi G."/>
            <person name="Nagasaki K."/>
            <person name="Hano T."/>
            <person name="Tomaru Y."/>
        </authorList>
    </citation>
    <scope>NUCLEOTIDE SEQUENCE [LARGE SCALE GENOMIC DNA]</scope>
    <source>
        <strain evidence="7 8">NIES-3715</strain>
    </source>
</reference>
<feature type="compositionally biased region" description="Basic residues" evidence="6">
    <location>
        <begin position="1570"/>
        <end position="1581"/>
    </location>
</feature>
<keyword evidence="3" id="KW-0498">Mitosis</keyword>
<keyword evidence="4" id="KW-0539">Nucleus</keyword>
<dbReference type="GO" id="GO:0051301">
    <property type="term" value="P:cell division"/>
    <property type="evidence" value="ECO:0007669"/>
    <property type="project" value="UniProtKB-KW"/>
</dbReference>
<dbReference type="PANTHER" id="PTHR12663">
    <property type="entry name" value="ANDROGEN INDUCED INHIBITOR OF PROLIFERATION AS3 / PDS5-RELATED"/>
    <property type="match status" value="1"/>
</dbReference>
<dbReference type="Gene3D" id="1.25.10.10">
    <property type="entry name" value="Leucine-rich Repeat Variant"/>
    <property type="match status" value="1"/>
</dbReference>
<evidence type="ECO:0000256" key="2">
    <source>
        <dbReference type="ARBA" id="ARBA00022618"/>
    </source>
</evidence>
<evidence type="ECO:0008006" key="9">
    <source>
        <dbReference type="Google" id="ProtNLM"/>
    </source>
</evidence>
<feature type="region of interest" description="Disordered" evidence="6">
    <location>
        <begin position="1"/>
        <end position="31"/>
    </location>
</feature>
<evidence type="ECO:0000256" key="6">
    <source>
        <dbReference type="SAM" id="MobiDB-lite"/>
    </source>
</evidence>
<feature type="compositionally biased region" description="Basic and acidic residues" evidence="6">
    <location>
        <begin position="1510"/>
        <end position="1522"/>
    </location>
</feature>
<dbReference type="SUPFAM" id="SSF48371">
    <property type="entry name" value="ARM repeat"/>
    <property type="match status" value="1"/>
</dbReference>
<evidence type="ECO:0000256" key="5">
    <source>
        <dbReference type="ARBA" id="ARBA00023306"/>
    </source>
</evidence>